<dbReference type="InterPro" id="IPR037272">
    <property type="entry name" value="SNS_sf"/>
</dbReference>
<dbReference type="GeneID" id="106164047"/>
<feature type="binding site" evidence="6">
    <location>
        <position position="361"/>
    </location>
    <ligand>
        <name>Na(+)</name>
        <dbReference type="ChEBI" id="CHEBI:29101"/>
        <label>1</label>
    </ligand>
</feature>
<dbReference type="RefSeq" id="XP_013397286.1">
    <property type="nucleotide sequence ID" value="XM_013541832.1"/>
</dbReference>
<dbReference type="Proteomes" id="UP000085678">
    <property type="component" value="Unplaced"/>
</dbReference>
<feature type="disulfide bond" evidence="7">
    <location>
        <begin position="168"/>
        <end position="177"/>
    </location>
</feature>
<accession>A0A1S3IGE0</accession>
<keyword evidence="10" id="KW-1185">Reference proteome</keyword>
<keyword evidence="7" id="KW-1015">Disulfide bond</keyword>
<feature type="transmembrane region" description="Helical" evidence="9">
    <location>
        <begin position="246"/>
        <end position="267"/>
    </location>
</feature>
<dbReference type="PROSITE" id="PS00610">
    <property type="entry name" value="NA_NEUROTRAN_SYMP_1"/>
    <property type="match status" value="1"/>
</dbReference>
<keyword evidence="8" id="KW-0769">Symport</keyword>
<keyword evidence="4 9" id="KW-1133">Transmembrane helix</keyword>
<dbReference type="AlphaFoldDB" id="A0A1S3IGE0"/>
<feature type="transmembrane region" description="Helical" evidence="9">
    <location>
        <begin position="85"/>
        <end position="107"/>
    </location>
</feature>
<sequence length="662" mass="74083">MEKKAGNYPEVIDMEDEDVANFSSQQKMLESNDNVFDEIVEEDDDNRGNWTGRFDFLLSLLGYSVGLGNVWRFPYLVYSNGGGAFVLPFIIMLLLVGFPLMFMELAFGQYASLGPIAIFERFCPLFHGLGVGMVIVSAIVSLYYNMIIAWTIFYMVASCTDYLPWETCDPKWSSNDCYSYKDAEFCQATNGSLFYNRTCFNSSLVEDFGIKDLVVNMTKKPPAEEYFKNYVLGQTAGIGDLGGLKWELALCLLAAWLIVFVCLSKGVQSSGKVVYFTALFPYVVLIILFFRGVTLPGAVDGIIWYLKPDFSQLGTAKVWVDAAVQIFFALSPAWGGLITLSSYNKFSNNCFKDALIVSISNVLTSLFAGFVIFSIIGFLAHELSQPVDKVVDEGAGLAFIVYPEVVTRLPISPFWSFLFFFMMLTLGLDSQFALLETVTTAFLDRFPQFRERKVFVVLGMSVLGYLGGLIICTKGGIYILSLMDAYAASWSVFLIAMTECILIGWVYGADRFLRNIEEMIGEQGRVFKYFFSIFWKILSPATLLFLLIFNWVQYKPLTSGSFVYPMWANVIGWLMALAPIIAVLVLAAIKLYQAPAEKSFLEKFVHLLQPSADWGPARVAESQDSVASAVIYRPKLPSTEGTKIVSRQNSTSSTYNTLPQME</sequence>
<feature type="transmembrane region" description="Helical" evidence="9">
    <location>
        <begin position="455"/>
        <end position="480"/>
    </location>
</feature>
<reference evidence="11 12" key="1">
    <citation type="submission" date="2025-04" db="UniProtKB">
        <authorList>
            <consortium name="RefSeq"/>
        </authorList>
    </citation>
    <scope>IDENTIFICATION</scope>
    <source>
        <tissue evidence="11 12">Gonads</tissue>
    </source>
</reference>
<evidence type="ECO:0000313" key="12">
    <source>
        <dbReference type="RefSeq" id="XP_013397287.1"/>
    </source>
</evidence>
<evidence type="ECO:0000256" key="6">
    <source>
        <dbReference type="PIRSR" id="PIRSR600175-1"/>
    </source>
</evidence>
<feature type="transmembrane region" description="Helical" evidence="9">
    <location>
        <begin position="318"/>
        <end position="343"/>
    </location>
</feature>
<dbReference type="PRINTS" id="PR00176">
    <property type="entry name" value="NANEUSMPORT"/>
</dbReference>
<dbReference type="PROSITE" id="PS50267">
    <property type="entry name" value="NA_NEUROTRAN_SYMP_3"/>
    <property type="match status" value="1"/>
</dbReference>
<evidence type="ECO:0000256" key="1">
    <source>
        <dbReference type="ARBA" id="ARBA00004141"/>
    </source>
</evidence>
<keyword evidence="3 8" id="KW-0812">Transmembrane</keyword>
<feature type="binding site" evidence="6">
    <location>
        <position position="430"/>
    </location>
    <ligand>
        <name>Na(+)</name>
        <dbReference type="ChEBI" id="CHEBI:29101"/>
        <label>1</label>
    </ligand>
</feature>
<evidence type="ECO:0000256" key="5">
    <source>
        <dbReference type="ARBA" id="ARBA00023136"/>
    </source>
</evidence>
<dbReference type="OrthoDB" id="6581954at2759"/>
<evidence type="ECO:0000256" key="2">
    <source>
        <dbReference type="ARBA" id="ARBA00022448"/>
    </source>
</evidence>
<feature type="binding site" evidence="6">
    <location>
        <position position="69"/>
    </location>
    <ligand>
        <name>Na(+)</name>
        <dbReference type="ChEBI" id="CHEBI:29101"/>
        <label>1</label>
    </ligand>
</feature>
<proteinExistence type="inferred from homology"/>
<keyword evidence="5 9" id="KW-0472">Membrane</keyword>
<feature type="transmembrane region" description="Helical" evidence="9">
    <location>
        <begin position="355"/>
        <end position="380"/>
    </location>
</feature>
<feature type="transmembrane region" description="Helical" evidence="9">
    <location>
        <begin position="564"/>
        <end position="589"/>
    </location>
</feature>
<feature type="transmembrane region" description="Helical" evidence="9">
    <location>
        <begin position="279"/>
        <end position="306"/>
    </location>
</feature>
<comment type="similarity">
    <text evidence="8">Belongs to the sodium:neurotransmitter symporter (SNF) (TC 2.A.22) family.</text>
</comment>
<keyword evidence="6" id="KW-0479">Metal-binding</keyword>
<feature type="binding site" evidence="6">
    <location>
        <position position="62"/>
    </location>
    <ligand>
        <name>Na(+)</name>
        <dbReference type="ChEBI" id="CHEBI:29101"/>
        <label>1</label>
    </ligand>
</feature>
<feature type="binding site" evidence="6">
    <location>
        <position position="429"/>
    </location>
    <ligand>
        <name>Na(+)</name>
        <dbReference type="ChEBI" id="CHEBI:29101"/>
        <label>1</label>
    </ligand>
</feature>
<feature type="transmembrane region" description="Helical" evidence="9">
    <location>
        <begin position="414"/>
        <end position="435"/>
    </location>
</feature>
<dbReference type="PANTHER" id="PTHR11616:SF313">
    <property type="entry name" value="TRANSPORTER"/>
    <property type="match status" value="1"/>
</dbReference>
<evidence type="ECO:0000256" key="9">
    <source>
        <dbReference type="SAM" id="Phobius"/>
    </source>
</evidence>
<keyword evidence="6" id="KW-0915">Sodium</keyword>
<feature type="transmembrane region" description="Helical" evidence="9">
    <location>
        <begin position="56"/>
        <end position="73"/>
    </location>
</feature>
<comment type="subcellular location">
    <subcellularLocation>
        <location evidence="1">Membrane</location>
        <topology evidence="1">Multi-pass membrane protein</topology>
    </subcellularLocation>
</comment>
<keyword evidence="2 8" id="KW-0813">Transport</keyword>
<name>A0A1S3IGE0_LINAN</name>
<gene>
    <name evidence="11 12" type="primary">LOC106164047</name>
</gene>
<dbReference type="KEGG" id="lak:106164047"/>
<dbReference type="SUPFAM" id="SSF161070">
    <property type="entry name" value="SNF-like"/>
    <property type="match status" value="1"/>
</dbReference>
<feature type="transmembrane region" description="Helical" evidence="9">
    <location>
        <begin position="529"/>
        <end position="552"/>
    </location>
</feature>
<feature type="transmembrane region" description="Helical" evidence="9">
    <location>
        <begin position="128"/>
        <end position="156"/>
    </location>
</feature>
<evidence type="ECO:0000256" key="7">
    <source>
        <dbReference type="PIRSR" id="PIRSR600175-2"/>
    </source>
</evidence>
<dbReference type="InterPro" id="IPR000175">
    <property type="entry name" value="Na/ntran_symport"/>
</dbReference>
<protein>
    <recommendedName>
        <fullName evidence="8">Transporter</fullName>
    </recommendedName>
</protein>
<organism evidence="10 12">
    <name type="scientific">Lingula anatina</name>
    <name type="common">Brachiopod</name>
    <name type="synonym">Lingula unguis</name>
    <dbReference type="NCBI Taxonomy" id="7574"/>
    <lineage>
        <taxon>Eukaryota</taxon>
        <taxon>Metazoa</taxon>
        <taxon>Spiralia</taxon>
        <taxon>Lophotrochozoa</taxon>
        <taxon>Brachiopoda</taxon>
        <taxon>Linguliformea</taxon>
        <taxon>Lingulata</taxon>
        <taxon>Lingulida</taxon>
        <taxon>Linguloidea</taxon>
        <taxon>Lingulidae</taxon>
        <taxon>Lingula</taxon>
    </lineage>
</organism>
<dbReference type="Pfam" id="PF00209">
    <property type="entry name" value="SNF"/>
    <property type="match status" value="1"/>
</dbReference>
<evidence type="ECO:0000256" key="4">
    <source>
        <dbReference type="ARBA" id="ARBA00022989"/>
    </source>
</evidence>
<dbReference type="GO" id="GO:0046872">
    <property type="term" value="F:metal ion binding"/>
    <property type="evidence" value="ECO:0007669"/>
    <property type="project" value="UniProtKB-KW"/>
</dbReference>
<dbReference type="PANTHER" id="PTHR11616">
    <property type="entry name" value="SODIUM/CHLORIDE DEPENDENT TRANSPORTER"/>
    <property type="match status" value="1"/>
</dbReference>
<dbReference type="GO" id="GO:0005886">
    <property type="term" value="C:plasma membrane"/>
    <property type="evidence" value="ECO:0007669"/>
    <property type="project" value="TreeGrafter"/>
</dbReference>
<feature type="binding site" evidence="6">
    <location>
        <position position="65"/>
    </location>
    <ligand>
        <name>Na(+)</name>
        <dbReference type="ChEBI" id="CHEBI:29101"/>
        <label>1</label>
    </ligand>
</feature>
<feature type="binding site" evidence="6">
    <location>
        <position position="426"/>
    </location>
    <ligand>
        <name>Na(+)</name>
        <dbReference type="ChEBI" id="CHEBI:29101"/>
        <label>1</label>
    </ligand>
</feature>
<evidence type="ECO:0000256" key="3">
    <source>
        <dbReference type="ARBA" id="ARBA00022692"/>
    </source>
</evidence>
<evidence type="ECO:0000313" key="11">
    <source>
        <dbReference type="RefSeq" id="XP_013397286.1"/>
    </source>
</evidence>
<feature type="transmembrane region" description="Helical" evidence="9">
    <location>
        <begin position="486"/>
        <end position="508"/>
    </location>
</feature>
<evidence type="ECO:0000256" key="8">
    <source>
        <dbReference type="RuleBase" id="RU003732"/>
    </source>
</evidence>
<dbReference type="GO" id="GO:0015375">
    <property type="term" value="F:glycine:sodium symporter activity"/>
    <property type="evidence" value="ECO:0007669"/>
    <property type="project" value="TreeGrafter"/>
</dbReference>
<evidence type="ECO:0000313" key="10">
    <source>
        <dbReference type="Proteomes" id="UP000085678"/>
    </source>
</evidence>
<dbReference type="RefSeq" id="XP_013397287.1">
    <property type="nucleotide sequence ID" value="XM_013541833.1"/>
</dbReference>